<sequence length="294" mass="31783">MEIQDLRAFVAVAEELHFGRAADRLHLAQPPVSRTIKALEKELGAELFRRTTRSVEITAAGEALLGPARRILSDLQHAAHDVHAAQSGELGRVSIAFAGASTQVLVGQLSRASRQRYPKLTIELSSQNFAQPAINRLLNDEADISIGRWDFVPEGIMSRVLLNEQLVVAVPATHPLAGSDSVRMDQLSTSYFVTLPAHPGSVLTDRLLRLSHAAGFDPLIAQVAPDTWTALSLVAAEVGIHLTISSVAENTHTSGFSFLPVADPFEKVLLRMAWRSDSRNPALSTVLSLAAEVL</sequence>
<dbReference type="Gene3D" id="1.10.10.10">
    <property type="entry name" value="Winged helix-like DNA-binding domain superfamily/Winged helix DNA-binding domain"/>
    <property type="match status" value="1"/>
</dbReference>
<evidence type="ECO:0000259" key="5">
    <source>
        <dbReference type="PROSITE" id="PS50931"/>
    </source>
</evidence>
<dbReference type="InterPro" id="IPR000847">
    <property type="entry name" value="LysR_HTH_N"/>
</dbReference>
<dbReference type="PROSITE" id="PS50931">
    <property type="entry name" value="HTH_LYSR"/>
    <property type="match status" value="1"/>
</dbReference>
<keyword evidence="4" id="KW-0804">Transcription</keyword>
<protein>
    <submittedName>
        <fullName evidence="6">DNA-binding transcriptional LysR family regulator</fullName>
    </submittedName>
</protein>
<dbReference type="InterPro" id="IPR036390">
    <property type="entry name" value="WH_DNA-bd_sf"/>
</dbReference>
<dbReference type="EMBL" id="JAVDWN010000017">
    <property type="protein sequence ID" value="MDR7165624.1"/>
    <property type="molecule type" value="Genomic_DNA"/>
</dbReference>
<reference evidence="6" key="1">
    <citation type="submission" date="2023-07" db="EMBL/GenBank/DDBJ databases">
        <title>Sorghum-associated microbial communities from plants grown in Nebraska, USA.</title>
        <authorList>
            <person name="Schachtman D."/>
        </authorList>
    </citation>
    <scope>NUCLEOTIDE SEQUENCE</scope>
    <source>
        <strain evidence="6">BE261</strain>
    </source>
</reference>
<dbReference type="Proteomes" id="UP001262032">
    <property type="component" value="Unassembled WGS sequence"/>
</dbReference>
<dbReference type="Pfam" id="PF03466">
    <property type="entry name" value="LysR_substrate"/>
    <property type="match status" value="1"/>
</dbReference>
<dbReference type="PRINTS" id="PR00039">
    <property type="entry name" value="HTHLYSR"/>
</dbReference>
<keyword evidence="3 6" id="KW-0238">DNA-binding</keyword>
<dbReference type="Pfam" id="PF00126">
    <property type="entry name" value="HTH_1"/>
    <property type="match status" value="1"/>
</dbReference>
<evidence type="ECO:0000256" key="1">
    <source>
        <dbReference type="ARBA" id="ARBA00009437"/>
    </source>
</evidence>
<dbReference type="PANTHER" id="PTHR30346">
    <property type="entry name" value="TRANSCRIPTIONAL DUAL REGULATOR HCAR-RELATED"/>
    <property type="match status" value="1"/>
</dbReference>
<evidence type="ECO:0000313" key="7">
    <source>
        <dbReference type="Proteomes" id="UP001262032"/>
    </source>
</evidence>
<gene>
    <name evidence="6" type="ORF">J2X12_003678</name>
</gene>
<dbReference type="GO" id="GO:0003700">
    <property type="term" value="F:DNA-binding transcription factor activity"/>
    <property type="evidence" value="ECO:0007669"/>
    <property type="project" value="InterPro"/>
</dbReference>
<evidence type="ECO:0000313" key="6">
    <source>
        <dbReference type="EMBL" id="MDR7165624.1"/>
    </source>
</evidence>
<dbReference type="FunFam" id="1.10.10.10:FF:000001">
    <property type="entry name" value="LysR family transcriptional regulator"/>
    <property type="match status" value="1"/>
</dbReference>
<feature type="domain" description="HTH lysR-type" evidence="5">
    <location>
        <begin position="1"/>
        <end position="58"/>
    </location>
</feature>
<organism evidence="6 7">
    <name type="scientific">Pseudarthrobacter oxydans</name>
    <name type="common">Arthrobacter oxydans</name>
    <dbReference type="NCBI Taxonomy" id="1671"/>
    <lineage>
        <taxon>Bacteria</taxon>
        <taxon>Bacillati</taxon>
        <taxon>Actinomycetota</taxon>
        <taxon>Actinomycetes</taxon>
        <taxon>Micrococcales</taxon>
        <taxon>Micrococcaceae</taxon>
        <taxon>Pseudarthrobacter</taxon>
    </lineage>
</organism>
<dbReference type="GO" id="GO:0003677">
    <property type="term" value="F:DNA binding"/>
    <property type="evidence" value="ECO:0007669"/>
    <property type="project" value="UniProtKB-KW"/>
</dbReference>
<dbReference type="CDD" id="cd08414">
    <property type="entry name" value="PBP2_LTTR_aromatics_like"/>
    <property type="match status" value="1"/>
</dbReference>
<dbReference type="Gene3D" id="3.40.190.10">
    <property type="entry name" value="Periplasmic binding protein-like II"/>
    <property type="match status" value="2"/>
</dbReference>
<dbReference type="SUPFAM" id="SSF53850">
    <property type="entry name" value="Periplasmic binding protein-like II"/>
    <property type="match status" value="1"/>
</dbReference>
<comment type="similarity">
    <text evidence="1">Belongs to the LysR transcriptional regulatory family.</text>
</comment>
<dbReference type="SUPFAM" id="SSF46785">
    <property type="entry name" value="Winged helix' DNA-binding domain"/>
    <property type="match status" value="1"/>
</dbReference>
<dbReference type="PANTHER" id="PTHR30346:SF28">
    <property type="entry name" value="HTH-TYPE TRANSCRIPTIONAL REGULATOR CYNR"/>
    <property type="match status" value="1"/>
</dbReference>
<comment type="caution">
    <text evidence="6">The sequence shown here is derived from an EMBL/GenBank/DDBJ whole genome shotgun (WGS) entry which is preliminary data.</text>
</comment>
<dbReference type="GO" id="GO:0032993">
    <property type="term" value="C:protein-DNA complex"/>
    <property type="evidence" value="ECO:0007669"/>
    <property type="project" value="TreeGrafter"/>
</dbReference>
<proteinExistence type="inferred from homology"/>
<keyword evidence="2" id="KW-0805">Transcription regulation</keyword>
<dbReference type="AlphaFoldDB" id="A0AAW8NFF4"/>
<dbReference type="RefSeq" id="WP_026935781.1">
    <property type="nucleotide sequence ID" value="NZ_JAVDWN010000017.1"/>
</dbReference>
<evidence type="ECO:0000256" key="2">
    <source>
        <dbReference type="ARBA" id="ARBA00023015"/>
    </source>
</evidence>
<accession>A0AAW8NFF4</accession>
<evidence type="ECO:0000256" key="4">
    <source>
        <dbReference type="ARBA" id="ARBA00023163"/>
    </source>
</evidence>
<evidence type="ECO:0000256" key="3">
    <source>
        <dbReference type="ARBA" id="ARBA00023125"/>
    </source>
</evidence>
<dbReference type="InterPro" id="IPR005119">
    <property type="entry name" value="LysR_subst-bd"/>
</dbReference>
<dbReference type="InterPro" id="IPR036388">
    <property type="entry name" value="WH-like_DNA-bd_sf"/>
</dbReference>
<name>A0AAW8NFF4_PSEOX</name>